<evidence type="ECO:0000256" key="1">
    <source>
        <dbReference type="SAM" id="Phobius"/>
    </source>
</evidence>
<gene>
    <name evidence="2" type="ORF">IU459_26825</name>
</gene>
<comment type="caution">
    <text evidence="2">The sequence shown here is derived from an EMBL/GenBank/DDBJ whole genome shotgun (WGS) entry which is preliminary data.</text>
</comment>
<feature type="transmembrane region" description="Helical" evidence="1">
    <location>
        <begin position="6"/>
        <end position="23"/>
    </location>
</feature>
<keyword evidence="1" id="KW-0812">Transmembrane</keyword>
<sequence>MLYGVIAAIVITLLAVAAVAMVWDPRRREFDEYDFDVAETDAMSEEYARQGGAEWPRKEMSERW</sequence>
<dbReference type="Proteomes" id="UP000702209">
    <property type="component" value="Unassembled WGS sequence"/>
</dbReference>
<dbReference type="EMBL" id="JADLQX010000023">
    <property type="protein sequence ID" value="MBF6301131.1"/>
    <property type="molecule type" value="Genomic_DNA"/>
</dbReference>
<keyword evidence="3" id="KW-1185">Reference proteome</keyword>
<organism evidence="2 3">
    <name type="scientific">Nocardia amamiensis</name>
    <dbReference type="NCBI Taxonomy" id="404578"/>
    <lineage>
        <taxon>Bacteria</taxon>
        <taxon>Bacillati</taxon>
        <taxon>Actinomycetota</taxon>
        <taxon>Actinomycetes</taxon>
        <taxon>Mycobacteriales</taxon>
        <taxon>Nocardiaceae</taxon>
        <taxon>Nocardia</taxon>
    </lineage>
</organism>
<proteinExistence type="predicted"/>
<name>A0ABS0CX22_9NOCA</name>
<evidence type="ECO:0000313" key="3">
    <source>
        <dbReference type="Proteomes" id="UP000702209"/>
    </source>
</evidence>
<evidence type="ECO:0000313" key="2">
    <source>
        <dbReference type="EMBL" id="MBF6301131.1"/>
    </source>
</evidence>
<dbReference type="RefSeq" id="WP_195132348.1">
    <property type="nucleotide sequence ID" value="NZ_JADLQX010000023.1"/>
</dbReference>
<accession>A0ABS0CX22</accession>
<protein>
    <submittedName>
        <fullName evidence="2">Uncharacterized protein</fullName>
    </submittedName>
</protein>
<keyword evidence="1" id="KW-1133">Transmembrane helix</keyword>
<reference evidence="2 3" key="1">
    <citation type="submission" date="2020-10" db="EMBL/GenBank/DDBJ databases">
        <title>Identification of Nocardia species via Next-generation sequencing and recognition of intraspecies genetic diversity.</title>
        <authorList>
            <person name="Li P."/>
            <person name="Li P."/>
            <person name="Lu B."/>
        </authorList>
    </citation>
    <scope>NUCLEOTIDE SEQUENCE [LARGE SCALE GENOMIC DNA]</scope>
    <source>
        <strain evidence="2 3">BJ06-0157</strain>
    </source>
</reference>
<keyword evidence="1" id="KW-0472">Membrane</keyword>